<dbReference type="InterPro" id="IPR011201">
    <property type="entry name" value="Zinc-ribbon_6_bact"/>
</dbReference>
<organism evidence="2 3">
    <name type="scientific">Nocardioides marmoribigeumensis</name>
    <dbReference type="NCBI Taxonomy" id="433649"/>
    <lineage>
        <taxon>Bacteria</taxon>
        <taxon>Bacillati</taxon>
        <taxon>Actinomycetota</taxon>
        <taxon>Actinomycetes</taxon>
        <taxon>Propionibacteriales</taxon>
        <taxon>Nocardioidaceae</taxon>
        <taxon>Nocardioides</taxon>
    </lineage>
</organism>
<name>A0ABU2BUB9_9ACTN</name>
<evidence type="ECO:0000313" key="3">
    <source>
        <dbReference type="Proteomes" id="UP001183648"/>
    </source>
</evidence>
<dbReference type="Gene3D" id="3.40.390.70">
    <property type="match status" value="1"/>
</dbReference>
<dbReference type="InterPro" id="IPR031321">
    <property type="entry name" value="UCP012641"/>
</dbReference>
<dbReference type="Pfam" id="PF15887">
    <property type="entry name" value="Peptidase_Mx"/>
    <property type="match status" value="1"/>
</dbReference>
<evidence type="ECO:0000313" key="2">
    <source>
        <dbReference type="EMBL" id="MDR7362223.1"/>
    </source>
</evidence>
<dbReference type="EMBL" id="JAVDYG010000001">
    <property type="protein sequence ID" value="MDR7362223.1"/>
    <property type="molecule type" value="Genomic_DNA"/>
</dbReference>
<dbReference type="Pfam" id="PF10005">
    <property type="entry name" value="Zn_ribbon_DZR_6"/>
    <property type="match status" value="1"/>
</dbReference>
<dbReference type="Proteomes" id="UP001183648">
    <property type="component" value="Unassembled WGS sequence"/>
</dbReference>
<proteinExistence type="predicted"/>
<comment type="caution">
    <text evidence="2">The sequence shown here is derived from an EMBL/GenBank/DDBJ whole genome shotgun (WGS) entry which is preliminary data.</text>
</comment>
<dbReference type="PIRSF" id="PIRSF012641">
    <property type="entry name" value="UCP012641"/>
    <property type="match status" value="1"/>
</dbReference>
<reference evidence="2 3" key="1">
    <citation type="submission" date="2023-07" db="EMBL/GenBank/DDBJ databases">
        <title>Sequencing the genomes of 1000 actinobacteria strains.</title>
        <authorList>
            <person name="Klenk H.-P."/>
        </authorList>
    </citation>
    <scope>NUCLEOTIDE SEQUENCE [LARGE SCALE GENOMIC DNA]</scope>
    <source>
        <strain evidence="2 3">DSM 19426</strain>
    </source>
</reference>
<gene>
    <name evidence="2" type="ORF">J2S63_001776</name>
</gene>
<dbReference type="RefSeq" id="WP_310301410.1">
    <property type="nucleotide sequence ID" value="NZ_BAAAPS010000008.1"/>
</dbReference>
<protein>
    <recommendedName>
        <fullName evidence="1">Zinc-ribbon domain-containing protein</fullName>
    </recommendedName>
</protein>
<accession>A0ABU2BUB9</accession>
<keyword evidence="3" id="KW-1185">Reference proteome</keyword>
<sequence>MRSFTCPGCGQTLFFENSVCLGCGQAVGYSRTERTLLLLGDTFTPCLNLDLNGCNWIPDVAGEQCFACSLTRTRPADGDLEGLPQYYLAEQAKRRLVDELDRLELPVRPRDEATGRGVTFDLLSSVAEDVVTGHADGVITIDLAEGDSAHREKVKDNLGEAYRTLLGHFRHEIGHYYWQVLVEDPAEAGDAARREDFRARFGDETASYQDAIDRHYSVGPPEGWEESYVSAYATMHPWEDFAETFAHVLHIGDALETAHAFGLTVDPQVALRRFSDVVVGTWLPLSTALNQMNRSMGLQDLYPFVLAPAVLDKLEWVEGLISGRP</sequence>
<evidence type="ECO:0000259" key="1">
    <source>
        <dbReference type="Pfam" id="PF10005"/>
    </source>
</evidence>
<feature type="domain" description="Zinc-ribbon" evidence="1">
    <location>
        <begin position="4"/>
        <end position="76"/>
    </location>
</feature>